<dbReference type="InterPro" id="IPR017455">
    <property type="entry name" value="Znf_FYVE-rel"/>
</dbReference>
<keyword evidence="11" id="KW-0862">Zinc</keyword>
<evidence type="ECO:0000256" key="19">
    <source>
        <dbReference type="SAM" id="Phobius"/>
    </source>
</evidence>
<evidence type="ECO:0000256" key="7">
    <source>
        <dbReference type="ARBA" id="ARBA00022723"/>
    </source>
</evidence>
<sequence length="416" mass="46425">MCSSETAVTGMSCTSSTASSSNMAQSNNINNNKNNNRILSVHDFLWHVKFFLVMIKPMESMMTNIFDIVRWKSWVVSSSVLLVANMTALLATRGDIFFLLFLGMSALALLGFINFKTGIFKKYLPDTSHIQVVDEEKDGEGIRDPILVEFCSVLKKLDDVIIETNAWMEFIFQVLDWTKPKLSLAYYGSAVLFLSATIWLPDCVVGMLVINIVMFTGLGVEMHLRPSCPKVDIMCDKNTGKCNDENLDKEEAGKQDVDAENSSDAQLTDTEKLIEELNEDMEEEAEKLMEAVATDSGDTTLDTSADLVQPADVEQPEEPSVEASGKQTLVRRLVELRQRHRHHAANLGSCTSCSTPFSIIKRRYYCRHCGNHFCSRCCSNKVPRSLFGATAPAAKLETVLVCYICYNILGQKQKEG</sequence>
<dbReference type="InterPro" id="IPR042405">
    <property type="entry name" value="Protrudin"/>
</dbReference>
<feature type="domain" description="FYVE-type" evidence="20">
    <location>
        <begin position="344"/>
        <end position="410"/>
    </location>
</feature>
<name>A0ABM1ENP7_PRICU</name>
<dbReference type="RefSeq" id="XP_014673818.1">
    <property type="nucleotide sequence ID" value="XM_014818332.1"/>
</dbReference>
<reference evidence="22" key="1">
    <citation type="submission" date="2025-08" db="UniProtKB">
        <authorList>
            <consortium name="RefSeq"/>
        </authorList>
    </citation>
    <scope>IDENTIFICATION</scope>
</reference>
<evidence type="ECO:0000256" key="14">
    <source>
        <dbReference type="ARBA" id="ARBA00023273"/>
    </source>
</evidence>
<evidence type="ECO:0000256" key="3">
    <source>
        <dbReference type="ARBA" id="ARBA00004477"/>
    </source>
</evidence>
<evidence type="ECO:0000256" key="16">
    <source>
        <dbReference type="PROSITE-ProRule" id="PRU00091"/>
    </source>
</evidence>
<feature type="transmembrane region" description="Helical" evidence="19">
    <location>
        <begin position="96"/>
        <end position="115"/>
    </location>
</feature>
<keyword evidence="8" id="KW-0967">Endosome</keyword>
<dbReference type="Proteomes" id="UP000695022">
    <property type="component" value="Unplaced"/>
</dbReference>
<gene>
    <name evidence="22" type="primary">LOC106814062</name>
</gene>
<evidence type="ECO:0000256" key="11">
    <source>
        <dbReference type="ARBA" id="ARBA00022833"/>
    </source>
</evidence>
<comment type="subcellular location">
    <subcellularLocation>
        <location evidence="2">Cell projection</location>
        <location evidence="2">Growth cone membrane</location>
        <topology evidence="2">Multi-pass membrane protein</topology>
    </subcellularLocation>
    <subcellularLocation>
        <location evidence="3">Endoplasmic reticulum membrane</location>
        <topology evidence="3">Multi-pass membrane protein</topology>
    </subcellularLocation>
    <subcellularLocation>
        <location evidence="1">Recycling endosome membrane</location>
        <topology evidence="1">Multi-pass membrane protein</topology>
    </subcellularLocation>
</comment>
<evidence type="ECO:0000256" key="8">
    <source>
        <dbReference type="ARBA" id="ARBA00022753"/>
    </source>
</evidence>
<proteinExistence type="predicted"/>
<evidence type="ECO:0000256" key="2">
    <source>
        <dbReference type="ARBA" id="ARBA00004460"/>
    </source>
</evidence>
<evidence type="ECO:0000313" key="22">
    <source>
        <dbReference type="RefSeq" id="XP_014673818.1"/>
    </source>
</evidence>
<evidence type="ECO:0000256" key="15">
    <source>
        <dbReference type="ARBA" id="ARBA00032025"/>
    </source>
</evidence>
<dbReference type="PANTHER" id="PTHR14543:SF1">
    <property type="entry name" value="PROTRUDIN"/>
    <property type="match status" value="1"/>
</dbReference>
<keyword evidence="14" id="KW-0966">Cell projection</keyword>
<dbReference type="InterPro" id="IPR013083">
    <property type="entry name" value="Znf_RING/FYVE/PHD"/>
</dbReference>
<keyword evidence="7" id="KW-0479">Metal-binding</keyword>
<dbReference type="Pfam" id="PF01363">
    <property type="entry name" value="FYVE"/>
    <property type="match status" value="1"/>
</dbReference>
<keyword evidence="17" id="KW-0175">Coiled coil</keyword>
<keyword evidence="10" id="KW-0256">Endoplasmic reticulum</keyword>
<evidence type="ECO:0000256" key="1">
    <source>
        <dbReference type="ARBA" id="ARBA00004195"/>
    </source>
</evidence>
<keyword evidence="5" id="KW-1003">Cell membrane</keyword>
<dbReference type="InterPro" id="IPR011011">
    <property type="entry name" value="Znf_FYVE_PHD"/>
</dbReference>
<evidence type="ECO:0000256" key="5">
    <source>
        <dbReference type="ARBA" id="ARBA00022475"/>
    </source>
</evidence>
<dbReference type="SMART" id="SM00064">
    <property type="entry name" value="FYVE"/>
    <property type="match status" value="1"/>
</dbReference>
<dbReference type="GeneID" id="106814062"/>
<evidence type="ECO:0000256" key="10">
    <source>
        <dbReference type="ARBA" id="ARBA00022824"/>
    </source>
</evidence>
<evidence type="ECO:0000259" key="20">
    <source>
        <dbReference type="PROSITE" id="PS50178"/>
    </source>
</evidence>
<keyword evidence="9 16" id="KW-0863">Zinc-finger</keyword>
<evidence type="ECO:0000256" key="18">
    <source>
        <dbReference type="SAM" id="MobiDB-lite"/>
    </source>
</evidence>
<organism evidence="21 22">
    <name type="scientific">Priapulus caudatus</name>
    <name type="common">Priapulid worm</name>
    <dbReference type="NCBI Taxonomy" id="37621"/>
    <lineage>
        <taxon>Eukaryota</taxon>
        <taxon>Metazoa</taxon>
        <taxon>Ecdysozoa</taxon>
        <taxon>Scalidophora</taxon>
        <taxon>Priapulida</taxon>
        <taxon>Priapulimorpha</taxon>
        <taxon>Priapulimorphida</taxon>
        <taxon>Priapulidae</taxon>
        <taxon>Priapulus</taxon>
    </lineage>
</organism>
<feature type="transmembrane region" description="Helical" evidence="19">
    <location>
        <begin position="71"/>
        <end position="90"/>
    </location>
</feature>
<dbReference type="CDD" id="cd15723">
    <property type="entry name" value="FYVE_protrudin"/>
    <property type="match status" value="1"/>
</dbReference>
<keyword evidence="13 19" id="KW-0472">Membrane</keyword>
<evidence type="ECO:0000256" key="4">
    <source>
        <dbReference type="ARBA" id="ARBA00015523"/>
    </source>
</evidence>
<dbReference type="Gene3D" id="3.30.40.10">
    <property type="entry name" value="Zinc/RING finger domain, C3HC4 (zinc finger)"/>
    <property type="match status" value="1"/>
</dbReference>
<evidence type="ECO:0000256" key="12">
    <source>
        <dbReference type="ARBA" id="ARBA00022989"/>
    </source>
</evidence>
<dbReference type="SUPFAM" id="SSF57903">
    <property type="entry name" value="FYVE/PHD zinc finger"/>
    <property type="match status" value="1"/>
</dbReference>
<dbReference type="PANTHER" id="PTHR14543">
    <property type="entry name" value="PROTRUDIN"/>
    <property type="match status" value="1"/>
</dbReference>
<keyword evidence="6 19" id="KW-0812">Transmembrane</keyword>
<dbReference type="PROSITE" id="PS50178">
    <property type="entry name" value="ZF_FYVE"/>
    <property type="match status" value="1"/>
</dbReference>
<evidence type="ECO:0000256" key="13">
    <source>
        <dbReference type="ARBA" id="ARBA00023136"/>
    </source>
</evidence>
<protein>
    <recommendedName>
        <fullName evidence="4">Protrudin</fullName>
    </recommendedName>
    <alternativeName>
        <fullName evidence="15">Zinc finger FYVE domain-containing protein 27</fullName>
    </alternativeName>
</protein>
<feature type="coiled-coil region" evidence="17">
    <location>
        <begin position="267"/>
        <end position="294"/>
    </location>
</feature>
<evidence type="ECO:0000256" key="6">
    <source>
        <dbReference type="ARBA" id="ARBA00022692"/>
    </source>
</evidence>
<dbReference type="InterPro" id="IPR000306">
    <property type="entry name" value="Znf_FYVE"/>
</dbReference>
<keyword evidence="12 19" id="KW-1133">Transmembrane helix</keyword>
<evidence type="ECO:0000256" key="9">
    <source>
        <dbReference type="ARBA" id="ARBA00022771"/>
    </source>
</evidence>
<keyword evidence="21" id="KW-1185">Reference proteome</keyword>
<accession>A0ABM1ENP7</accession>
<evidence type="ECO:0000313" key="21">
    <source>
        <dbReference type="Proteomes" id="UP000695022"/>
    </source>
</evidence>
<feature type="region of interest" description="Disordered" evidence="18">
    <location>
        <begin position="1"/>
        <end position="27"/>
    </location>
</feature>
<feature type="compositionally biased region" description="Low complexity" evidence="18">
    <location>
        <begin position="12"/>
        <end position="27"/>
    </location>
</feature>
<evidence type="ECO:0000256" key="17">
    <source>
        <dbReference type="SAM" id="Coils"/>
    </source>
</evidence>
<feature type="compositionally biased region" description="Polar residues" evidence="18">
    <location>
        <begin position="1"/>
        <end position="11"/>
    </location>
</feature>